<organism evidence="1 2">
    <name type="scientific">Mycena rosella</name>
    <name type="common">Pink bonnet</name>
    <name type="synonym">Agaricus rosellus</name>
    <dbReference type="NCBI Taxonomy" id="1033263"/>
    <lineage>
        <taxon>Eukaryota</taxon>
        <taxon>Fungi</taxon>
        <taxon>Dikarya</taxon>
        <taxon>Basidiomycota</taxon>
        <taxon>Agaricomycotina</taxon>
        <taxon>Agaricomycetes</taxon>
        <taxon>Agaricomycetidae</taxon>
        <taxon>Agaricales</taxon>
        <taxon>Marasmiineae</taxon>
        <taxon>Mycenaceae</taxon>
        <taxon>Mycena</taxon>
    </lineage>
</organism>
<dbReference type="EMBL" id="JARKIE010000306">
    <property type="protein sequence ID" value="KAJ7655885.1"/>
    <property type="molecule type" value="Genomic_DNA"/>
</dbReference>
<comment type="caution">
    <text evidence="1">The sequence shown here is derived from an EMBL/GenBank/DDBJ whole genome shotgun (WGS) entry which is preliminary data.</text>
</comment>
<evidence type="ECO:0000313" key="1">
    <source>
        <dbReference type="EMBL" id="KAJ7655885.1"/>
    </source>
</evidence>
<accession>A0AAD7G4L5</accession>
<name>A0AAD7G4L5_MYCRO</name>
<gene>
    <name evidence="1" type="ORF">B0H17DRAFT_1213924</name>
</gene>
<dbReference type="Proteomes" id="UP001221757">
    <property type="component" value="Unassembled WGS sequence"/>
</dbReference>
<proteinExistence type="predicted"/>
<sequence length="188" mass="21670">MMTTATAPAIPVPCVLHWVWSLDTIPEHIKVLSIVKVMRDMRMSPIEFVTHLLVPQDAYRDNANGFYRSRGLENFLNVVCREKRGRKKFDAWYDETIGLDPLFQTIRRETDDLSVAFRRHAADVTPESLLDFDFEEHLTEVCRERSPTLRRILMTAAQTPRAAKENTLKDAEPVLVTMIQAQLAKTRS</sequence>
<keyword evidence="2" id="KW-1185">Reference proteome</keyword>
<evidence type="ECO:0000313" key="2">
    <source>
        <dbReference type="Proteomes" id="UP001221757"/>
    </source>
</evidence>
<reference evidence="1" key="1">
    <citation type="submission" date="2023-03" db="EMBL/GenBank/DDBJ databases">
        <title>Massive genome expansion in bonnet fungi (Mycena s.s.) driven by repeated elements and novel gene families across ecological guilds.</title>
        <authorList>
            <consortium name="Lawrence Berkeley National Laboratory"/>
            <person name="Harder C.B."/>
            <person name="Miyauchi S."/>
            <person name="Viragh M."/>
            <person name="Kuo A."/>
            <person name="Thoen E."/>
            <person name="Andreopoulos B."/>
            <person name="Lu D."/>
            <person name="Skrede I."/>
            <person name="Drula E."/>
            <person name="Henrissat B."/>
            <person name="Morin E."/>
            <person name="Kohler A."/>
            <person name="Barry K."/>
            <person name="LaButti K."/>
            <person name="Morin E."/>
            <person name="Salamov A."/>
            <person name="Lipzen A."/>
            <person name="Mereny Z."/>
            <person name="Hegedus B."/>
            <person name="Baldrian P."/>
            <person name="Stursova M."/>
            <person name="Weitz H."/>
            <person name="Taylor A."/>
            <person name="Grigoriev I.V."/>
            <person name="Nagy L.G."/>
            <person name="Martin F."/>
            <person name="Kauserud H."/>
        </authorList>
    </citation>
    <scope>NUCLEOTIDE SEQUENCE</scope>
    <source>
        <strain evidence="1">CBHHK067</strain>
    </source>
</reference>
<protein>
    <submittedName>
        <fullName evidence="1">Uncharacterized protein</fullName>
    </submittedName>
</protein>
<dbReference type="AlphaFoldDB" id="A0AAD7G4L5"/>